<reference evidence="9 10" key="1">
    <citation type="submission" date="2018-09" db="EMBL/GenBank/DDBJ databases">
        <title>Marinorhizobium profundi gen. nov., sp. nov., isolated from a deep-sea sediment sample from the New Britain Trench and proposal of Marinorhizobiaceae fam. nov. in the order Rhizobiales of the class Alphaproteobacteria.</title>
        <authorList>
            <person name="Cao J."/>
        </authorList>
    </citation>
    <scope>NUCLEOTIDE SEQUENCE [LARGE SCALE GENOMIC DNA]</scope>
    <source>
        <strain evidence="9 10">WS11</strain>
    </source>
</reference>
<dbReference type="RefSeq" id="WP_126011401.1">
    <property type="nucleotide sequence ID" value="NZ_CP032509.1"/>
</dbReference>
<evidence type="ECO:0000256" key="4">
    <source>
        <dbReference type="ARBA" id="ARBA00022825"/>
    </source>
</evidence>
<dbReference type="GO" id="GO:0016485">
    <property type="term" value="P:protein processing"/>
    <property type="evidence" value="ECO:0007669"/>
    <property type="project" value="TreeGrafter"/>
</dbReference>
<dbReference type="PROSITE" id="PS51892">
    <property type="entry name" value="SUBTILASE"/>
    <property type="match status" value="1"/>
</dbReference>
<dbReference type="InterPro" id="IPR036852">
    <property type="entry name" value="Peptidase_S8/S53_dom_sf"/>
</dbReference>
<keyword evidence="2 7" id="KW-0732">Signal</keyword>
<evidence type="ECO:0000256" key="3">
    <source>
        <dbReference type="ARBA" id="ARBA00022801"/>
    </source>
</evidence>
<dbReference type="PROSITE" id="PS00138">
    <property type="entry name" value="SUBTILASE_SER"/>
    <property type="match status" value="1"/>
</dbReference>
<evidence type="ECO:0000259" key="8">
    <source>
        <dbReference type="PROSITE" id="PS51208"/>
    </source>
</evidence>
<dbReference type="SMART" id="SM00869">
    <property type="entry name" value="Autotransporter"/>
    <property type="match status" value="1"/>
</dbReference>
<dbReference type="InterPro" id="IPR023828">
    <property type="entry name" value="Peptidase_S8_Ser-AS"/>
</dbReference>
<keyword evidence="1 6" id="KW-0645">Protease</keyword>
<dbReference type="Proteomes" id="UP000268192">
    <property type="component" value="Chromosome"/>
</dbReference>
<dbReference type="PANTHER" id="PTHR42884">
    <property type="entry name" value="PROPROTEIN CONVERTASE SUBTILISIN/KEXIN-RELATED"/>
    <property type="match status" value="1"/>
</dbReference>
<dbReference type="OrthoDB" id="9804931at2"/>
<dbReference type="AlphaFoldDB" id="A0A3S9B7S2"/>
<dbReference type="Pfam" id="PF03797">
    <property type="entry name" value="Autotransporter"/>
    <property type="match status" value="1"/>
</dbReference>
<dbReference type="GO" id="GO:0005886">
    <property type="term" value="C:plasma membrane"/>
    <property type="evidence" value="ECO:0007669"/>
    <property type="project" value="TreeGrafter"/>
</dbReference>
<dbReference type="InterPro" id="IPR022398">
    <property type="entry name" value="Peptidase_S8_His-AS"/>
</dbReference>
<dbReference type="SUPFAM" id="SSF103515">
    <property type="entry name" value="Autotransporter"/>
    <property type="match status" value="1"/>
</dbReference>
<dbReference type="GO" id="GO:0004252">
    <property type="term" value="F:serine-type endopeptidase activity"/>
    <property type="evidence" value="ECO:0007669"/>
    <property type="project" value="UniProtKB-UniRule"/>
</dbReference>
<dbReference type="Gene3D" id="3.40.50.200">
    <property type="entry name" value="Peptidase S8/S53 domain"/>
    <property type="match status" value="1"/>
</dbReference>
<dbReference type="PRINTS" id="PR00723">
    <property type="entry name" value="SUBTILISIN"/>
</dbReference>
<comment type="similarity">
    <text evidence="6">Belongs to the peptidase S8 family.</text>
</comment>
<feature type="domain" description="Autotransporter" evidence="8">
    <location>
        <begin position="885"/>
        <end position="1155"/>
    </location>
</feature>
<organism evidence="9 10">
    <name type="scientific">Georhizobium profundi</name>
    <dbReference type="NCBI Taxonomy" id="2341112"/>
    <lineage>
        <taxon>Bacteria</taxon>
        <taxon>Pseudomonadati</taxon>
        <taxon>Pseudomonadota</taxon>
        <taxon>Alphaproteobacteria</taxon>
        <taxon>Hyphomicrobiales</taxon>
        <taxon>Rhizobiaceae</taxon>
        <taxon>Georhizobium</taxon>
    </lineage>
</organism>
<name>A0A3S9B7S2_9HYPH</name>
<feature type="chain" id="PRO_5018967498" evidence="7">
    <location>
        <begin position="39"/>
        <end position="1155"/>
    </location>
</feature>
<feature type="active site" description="Charge relay system" evidence="5 6">
    <location>
        <position position="511"/>
    </location>
</feature>
<dbReference type="EMBL" id="CP032509">
    <property type="protein sequence ID" value="AZN72969.1"/>
    <property type="molecule type" value="Genomic_DNA"/>
</dbReference>
<dbReference type="KEGG" id="abaw:D5400_18270"/>
<dbReference type="InterPro" id="IPR034061">
    <property type="entry name" value="Peptidases_S8_Autotransporter"/>
</dbReference>
<evidence type="ECO:0000313" key="10">
    <source>
        <dbReference type="Proteomes" id="UP000268192"/>
    </source>
</evidence>
<evidence type="ECO:0000313" key="9">
    <source>
        <dbReference type="EMBL" id="AZN72969.1"/>
    </source>
</evidence>
<dbReference type="SUPFAM" id="SSF52743">
    <property type="entry name" value="Subtilisin-like"/>
    <property type="match status" value="1"/>
</dbReference>
<dbReference type="PROSITE" id="PS51208">
    <property type="entry name" value="AUTOTRANSPORTER"/>
    <property type="match status" value="1"/>
</dbReference>
<evidence type="ECO:0000256" key="7">
    <source>
        <dbReference type="SAM" id="SignalP"/>
    </source>
</evidence>
<dbReference type="CDD" id="cd04848">
    <property type="entry name" value="Peptidases_S8_Autotransporter_serine_protease_like"/>
    <property type="match status" value="1"/>
</dbReference>
<evidence type="ECO:0000256" key="2">
    <source>
        <dbReference type="ARBA" id="ARBA00022729"/>
    </source>
</evidence>
<protein>
    <submittedName>
        <fullName evidence="9">Autotransporter domain-containing protein</fullName>
    </submittedName>
</protein>
<dbReference type="InterPro" id="IPR036709">
    <property type="entry name" value="Autotransporte_beta_dom_sf"/>
</dbReference>
<accession>A0A3S9B7S2</accession>
<sequence>MHFFGSSISRSGTRTTALAGMLLAGVSALTLAPAHVGAAEQTPIEAQTSEQAELSERLAEAMALASRYGQRSVIASIIENVRLTPEHAALIESAAVANSTLARETIGKARDVGLAMAAASAGTALPPGADPAVPISELSEEEANFGWLMSGADAADRLGLTGKGVTVGVVDSGIARRLDGSAHPEFEDRIDPRSISYLYWIDPTVTMEDIERDPQAALERLFDQAGANGFEDINGHGTHVAGIIAAARDGRGMVGVAPGANILSVATIPAPGFIGPAPLFQIQFCGPTLINSNGNDCAPKVADEEYVAAALDYLTSQADVRISNGSFGPIPERDAVTANVEFDRVNFDALDRYVMSGKIWVAAAGNGFDTAPVMSESPDGLGLTPFISPENADVTNSAGAPVFTDGGQGFDYSHLQPDRLAALEAETGEAYGRIVTVVAVGAEKQISMFSNRCGVTARWCIAAPGGDFVEDADGNPTERSIFSTIPENIADTNPAFPNGDAPPYGFKTGTSMAAPHVAGAMAVLVEAYPGFTPGRIVEIMFQTAEDLGAPGIDEIFGHGLLRLDQALQGPIGLTGDSSEIYQANVDDTHLWRFSFASDGALLKTGQGLLTTATDTTISFAQEAAIIDGGLQVDGRFAAPRLFVGPGALLGGSGFIQGDVGVAGTLAPGSSPGTLTVSGTVGLLDSATTAIEIDGAGTGNGVANFDRIIALGAFDAFTAAGTLAPQLRGIAGPATNSFVPELGEIFRFVETPNGVVAGSFASLTQPTDGLPEGSRFDVLYGQQTLSLVATPSDYGTALAAGAAGNQTAARSVGAALQAIRPAAGTRPSAEAAAIFDPLYRLGANAVPIALSGAAGTIHVDVAQESLSSIGRFSDVLATRHTGLTAEGAATGTVWATPFLGGVQVSGNGEGYDADFRGFALGIEGSPDALFGNQASIGFAGAYSTSSLDDWTGTAEIDVVQGGVYGSYDWSGVIVSGAAGLSYASGDTRRVGILGVAESSYRGFGGFADLAVSKPYTFDIGTVEPFAAIGYRALDRRGFSEAGAFALDIAGKTYDQTFATAGIALSHSFELGSVTLEPQARLAYRFDFDRVDASGTASILGASFEAAGADIGRHAFVGSFGVEAAVSDKVSLSAAYETEVRSDFASHGARFNLIARW</sequence>
<dbReference type="InterPro" id="IPR005546">
    <property type="entry name" value="Autotransporte_beta"/>
</dbReference>
<dbReference type="PROSITE" id="PS00137">
    <property type="entry name" value="SUBTILASE_HIS"/>
    <property type="match status" value="1"/>
</dbReference>
<feature type="active site" description="Charge relay system" evidence="5 6">
    <location>
        <position position="236"/>
    </location>
</feature>
<keyword evidence="10" id="KW-1185">Reference proteome</keyword>
<feature type="active site" description="Charge relay system" evidence="5 6">
    <location>
        <position position="171"/>
    </location>
</feature>
<feature type="signal peptide" evidence="7">
    <location>
        <begin position="1"/>
        <end position="38"/>
    </location>
</feature>
<keyword evidence="4 6" id="KW-0720">Serine protease</keyword>
<dbReference type="InterPro" id="IPR000209">
    <property type="entry name" value="Peptidase_S8/S53_dom"/>
</dbReference>
<dbReference type="InterPro" id="IPR015500">
    <property type="entry name" value="Peptidase_S8_subtilisin-rel"/>
</dbReference>
<evidence type="ECO:0000256" key="6">
    <source>
        <dbReference type="PROSITE-ProRule" id="PRU01240"/>
    </source>
</evidence>
<gene>
    <name evidence="9" type="ORF">D5400_18270</name>
</gene>
<proteinExistence type="inferred from homology"/>
<evidence type="ECO:0000256" key="5">
    <source>
        <dbReference type="PIRSR" id="PIRSR615500-1"/>
    </source>
</evidence>
<keyword evidence="3 6" id="KW-0378">Hydrolase</keyword>
<dbReference type="Pfam" id="PF00082">
    <property type="entry name" value="Peptidase_S8"/>
    <property type="match status" value="1"/>
</dbReference>
<dbReference type="PANTHER" id="PTHR42884:SF14">
    <property type="entry name" value="NEUROENDOCRINE CONVERTASE 1"/>
    <property type="match status" value="1"/>
</dbReference>
<evidence type="ECO:0000256" key="1">
    <source>
        <dbReference type="ARBA" id="ARBA00022670"/>
    </source>
</evidence>
<dbReference type="Gene3D" id="2.40.128.130">
    <property type="entry name" value="Autotransporter beta-domain"/>
    <property type="match status" value="1"/>
</dbReference>